<keyword evidence="5" id="KW-0862">Zinc</keyword>
<dbReference type="GO" id="GO:0000978">
    <property type="term" value="F:RNA polymerase II cis-regulatory region sequence-specific DNA binding"/>
    <property type="evidence" value="ECO:0007669"/>
    <property type="project" value="TreeGrafter"/>
</dbReference>
<evidence type="ECO:0000256" key="7">
    <source>
        <dbReference type="PROSITE-ProRule" id="PRU00042"/>
    </source>
</evidence>
<dbReference type="WBParaSite" id="TCLT_0000775101-mRNA-1">
    <property type="protein sequence ID" value="TCLT_0000775101-mRNA-1"/>
    <property type="gene ID" value="TCLT_0000775101"/>
</dbReference>
<dbReference type="SUPFAM" id="SSF57667">
    <property type="entry name" value="beta-beta-alpha zinc fingers"/>
    <property type="match status" value="1"/>
</dbReference>
<comment type="subcellular location">
    <subcellularLocation>
        <location evidence="1">Nucleus</location>
    </subcellularLocation>
</comment>
<keyword evidence="4 7" id="KW-0863">Zinc-finger</keyword>
<evidence type="ECO:0000313" key="10">
    <source>
        <dbReference type="EMBL" id="VDN05224.1"/>
    </source>
</evidence>
<dbReference type="InterPro" id="IPR036236">
    <property type="entry name" value="Znf_C2H2_sf"/>
</dbReference>
<evidence type="ECO:0000256" key="8">
    <source>
        <dbReference type="SAM" id="MobiDB-lite"/>
    </source>
</evidence>
<reference evidence="12" key="1">
    <citation type="submission" date="2017-02" db="UniProtKB">
        <authorList>
            <consortium name="WormBaseParasite"/>
        </authorList>
    </citation>
    <scope>IDENTIFICATION</scope>
</reference>
<dbReference type="GO" id="GO:0008270">
    <property type="term" value="F:zinc ion binding"/>
    <property type="evidence" value="ECO:0007669"/>
    <property type="project" value="UniProtKB-KW"/>
</dbReference>
<dbReference type="AlphaFoldDB" id="A0A0N5D465"/>
<dbReference type="PROSITE" id="PS50157">
    <property type="entry name" value="ZINC_FINGER_C2H2_2"/>
    <property type="match status" value="1"/>
</dbReference>
<evidence type="ECO:0000256" key="4">
    <source>
        <dbReference type="ARBA" id="ARBA00022771"/>
    </source>
</evidence>
<keyword evidence="2" id="KW-0479">Metal-binding</keyword>
<keyword evidence="11" id="KW-1185">Reference proteome</keyword>
<dbReference type="FunFam" id="3.30.160.60:FF:000100">
    <property type="entry name" value="Zinc finger 45-like"/>
    <property type="match status" value="1"/>
</dbReference>
<evidence type="ECO:0000256" key="3">
    <source>
        <dbReference type="ARBA" id="ARBA00022737"/>
    </source>
</evidence>
<dbReference type="InterPro" id="IPR013087">
    <property type="entry name" value="Znf_C2H2_type"/>
</dbReference>
<dbReference type="OrthoDB" id="10068874at2759"/>
<evidence type="ECO:0000259" key="9">
    <source>
        <dbReference type="PROSITE" id="PS50157"/>
    </source>
</evidence>
<evidence type="ECO:0000256" key="6">
    <source>
        <dbReference type="ARBA" id="ARBA00023242"/>
    </source>
</evidence>
<proteinExistence type="predicted"/>
<protein>
    <submittedName>
        <fullName evidence="12">C2H2-type domain-containing protein</fullName>
    </submittedName>
</protein>
<dbReference type="PANTHER" id="PTHR23226:SF416">
    <property type="entry name" value="FI01424P"/>
    <property type="match status" value="1"/>
</dbReference>
<evidence type="ECO:0000256" key="5">
    <source>
        <dbReference type="ARBA" id="ARBA00022833"/>
    </source>
</evidence>
<feature type="domain" description="C2H2-type" evidence="9">
    <location>
        <begin position="6"/>
        <end position="33"/>
    </location>
</feature>
<evidence type="ECO:0000313" key="12">
    <source>
        <dbReference type="WBParaSite" id="TCLT_0000775101-mRNA-1"/>
    </source>
</evidence>
<name>A0A0N5D465_THECL</name>
<dbReference type="GO" id="GO:0005634">
    <property type="term" value="C:nucleus"/>
    <property type="evidence" value="ECO:0007669"/>
    <property type="project" value="UniProtKB-SubCell"/>
</dbReference>
<dbReference type="EMBL" id="UYYF01004541">
    <property type="protein sequence ID" value="VDN05224.1"/>
    <property type="molecule type" value="Genomic_DNA"/>
</dbReference>
<gene>
    <name evidence="10" type="ORF">TCLT_LOCUS7740</name>
</gene>
<feature type="region of interest" description="Disordered" evidence="8">
    <location>
        <begin position="85"/>
        <end position="108"/>
    </location>
</feature>
<evidence type="ECO:0000256" key="2">
    <source>
        <dbReference type="ARBA" id="ARBA00022723"/>
    </source>
</evidence>
<organism evidence="12">
    <name type="scientific">Thelazia callipaeda</name>
    <name type="common">Oriental eyeworm</name>
    <name type="synonym">Parasitic nematode</name>
    <dbReference type="NCBI Taxonomy" id="103827"/>
    <lineage>
        <taxon>Eukaryota</taxon>
        <taxon>Metazoa</taxon>
        <taxon>Ecdysozoa</taxon>
        <taxon>Nematoda</taxon>
        <taxon>Chromadorea</taxon>
        <taxon>Rhabditida</taxon>
        <taxon>Spirurina</taxon>
        <taxon>Spiruromorpha</taxon>
        <taxon>Thelazioidea</taxon>
        <taxon>Thelaziidae</taxon>
        <taxon>Thelazia</taxon>
    </lineage>
</organism>
<accession>A0A0N5D465</accession>
<keyword evidence="6" id="KW-0539">Nucleus</keyword>
<dbReference type="PANTHER" id="PTHR23226">
    <property type="entry name" value="ZINC FINGER AND SCAN DOMAIN-CONTAINING"/>
    <property type="match status" value="1"/>
</dbReference>
<dbReference type="GO" id="GO:0000981">
    <property type="term" value="F:DNA-binding transcription factor activity, RNA polymerase II-specific"/>
    <property type="evidence" value="ECO:0007669"/>
    <property type="project" value="TreeGrafter"/>
</dbReference>
<reference evidence="10 11" key="2">
    <citation type="submission" date="2018-11" db="EMBL/GenBank/DDBJ databases">
        <authorList>
            <consortium name="Pathogen Informatics"/>
        </authorList>
    </citation>
    <scope>NUCLEOTIDE SEQUENCE [LARGE SCALE GENOMIC DNA]</scope>
</reference>
<dbReference type="Proteomes" id="UP000276776">
    <property type="component" value="Unassembled WGS sequence"/>
</dbReference>
<evidence type="ECO:0000256" key="1">
    <source>
        <dbReference type="ARBA" id="ARBA00004123"/>
    </source>
</evidence>
<sequence length="129" mass="14597">MSVKPSICGEYGKCFIQACTLEKHQRIYIGEKPFMFYQCGRYFSLSENLKRHEEIQAVGKSYQCESLCSGNADDRAPEVEIGYQRRVDDKYSNQQEQSGTHDGDQNNIQANETDSVADAGSAIVQMLIR</sequence>
<dbReference type="Gene3D" id="3.30.160.60">
    <property type="entry name" value="Classic Zinc Finger"/>
    <property type="match status" value="2"/>
</dbReference>
<evidence type="ECO:0000313" key="11">
    <source>
        <dbReference type="Proteomes" id="UP000276776"/>
    </source>
</evidence>
<keyword evidence="3" id="KW-0677">Repeat</keyword>